<reference evidence="4" key="1">
    <citation type="journal article" date="2021" name="Nat. Commun.">
        <title>Genetic determinants of endophytism in the Arabidopsis root mycobiome.</title>
        <authorList>
            <person name="Mesny F."/>
            <person name="Miyauchi S."/>
            <person name="Thiergart T."/>
            <person name="Pickel B."/>
            <person name="Atanasova L."/>
            <person name="Karlsson M."/>
            <person name="Huettel B."/>
            <person name="Barry K.W."/>
            <person name="Haridas S."/>
            <person name="Chen C."/>
            <person name="Bauer D."/>
            <person name="Andreopoulos W."/>
            <person name="Pangilinan J."/>
            <person name="LaButti K."/>
            <person name="Riley R."/>
            <person name="Lipzen A."/>
            <person name="Clum A."/>
            <person name="Drula E."/>
            <person name="Henrissat B."/>
            <person name="Kohler A."/>
            <person name="Grigoriev I.V."/>
            <person name="Martin F.M."/>
            <person name="Hacquard S."/>
        </authorList>
    </citation>
    <scope>NUCLEOTIDE SEQUENCE</scope>
    <source>
        <strain evidence="4">MPI-CAGE-CH-0230</strain>
    </source>
</reference>
<dbReference type="GeneID" id="70185263"/>
<dbReference type="OrthoDB" id="674604at2759"/>
<protein>
    <recommendedName>
        <fullName evidence="3">NACHT-NTPase and P-loop NTPases N-terminal domain-containing protein</fullName>
    </recommendedName>
</protein>
<gene>
    <name evidence="4" type="ORF">B0I36DRAFT_337971</name>
</gene>
<keyword evidence="2" id="KW-0732">Signal</keyword>
<dbReference type="RefSeq" id="XP_046006152.1">
    <property type="nucleotide sequence ID" value="XM_046155717.1"/>
</dbReference>
<feature type="chain" id="PRO_5040451592" description="NACHT-NTPase and P-loop NTPases N-terminal domain-containing protein" evidence="2">
    <location>
        <begin position="20"/>
        <end position="218"/>
    </location>
</feature>
<feature type="domain" description="NACHT-NTPase and P-loop NTPases N-terminal" evidence="3">
    <location>
        <begin position="14"/>
        <end position="135"/>
    </location>
</feature>
<keyword evidence="5" id="KW-1185">Reference proteome</keyword>
<evidence type="ECO:0000256" key="2">
    <source>
        <dbReference type="SAM" id="SignalP"/>
    </source>
</evidence>
<sequence length="218" mass="23661">MTGVVEVGTVLGLISAVIAIFEAAHDVYDAASDVSGMPRKFRAAAERIPLVHHALSRAAEHIQSRQVSEDGIKSSESVLQQCKEHADKIKEIFEKALPGPHTSRIERMKKAMILKRNSNQVKESMEEVMKGLELLAQNQIFQDAETLQDIQKSLEELGSLADDDGHQQYSHSGSGDQNIVSGSGTLKKNHNSGSGHQYNAENITFAGQPAGKSAQTSM</sequence>
<evidence type="ECO:0000256" key="1">
    <source>
        <dbReference type="SAM" id="MobiDB-lite"/>
    </source>
</evidence>
<name>A0A9P8XT76_9PEZI</name>
<evidence type="ECO:0000313" key="5">
    <source>
        <dbReference type="Proteomes" id="UP000756346"/>
    </source>
</evidence>
<feature type="signal peptide" evidence="2">
    <location>
        <begin position="1"/>
        <end position="19"/>
    </location>
</feature>
<proteinExistence type="predicted"/>
<accession>A0A9P8XT76</accession>
<organism evidence="4 5">
    <name type="scientific">Microdochium trichocladiopsis</name>
    <dbReference type="NCBI Taxonomy" id="1682393"/>
    <lineage>
        <taxon>Eukaryota</taxon>
        <taxon>Fungi</taxon>
        <taxon>Dikarya</taxon>
        <taxon>Ascomycota</taxon>
        <taxon>Pezizomycotina</taxon>
        <taxon>Sordariomycetes</taxon>
        <taxon>Xylariomycetidae</taxon>
        <taxon>Xylariales</taxon>
        <taxon>Microdochiaceae</taxon>
        <taxon>Microdochium</taxon>
    </lineage>
</organism>
<dbReference type="InterPro" id="IPR031352">
    <property type="entry name" value="SesA"/>
</dbReference>
<dbReference type="AlphaFoldDB" id="A0A9P8XT76"/>
<comment type="caution">
    <text evidence="4">The sequence shown here is derived from an EMBL/GenBank/DDBJ whole genome shotgun (WGS) entry which is preliminary data.</text>
</comment>
<feature type="region of interest" description="Disordered" evidence="1">
    <location>
        <begin position="162"/>
        <end position="218"/>
    </location>
</feature>
<evidence type="ECO:0000313" key="4">
    <source>
        <dbReference type="EMBL" id="KAH7016528.1"/>
    </source>
</evidence>
<dbReference type="Pfam" id="PF17107">
    <property type="entry name" value="SesA"/>
    <property type="match status" value="1"/>
</dbReference>
<dbReference type="EMBL" id="JAGTJQ010000012">
    <property type="protein sequence ID" value="KAH7016528.1"/>
    <property type="molecule type" value="Genomic_DNA"/>
</dbReference>
<dbReference type="Proteomes" id="UP000756346">
    <property type="component" value="Unassembled WGS sequence"/>
</dbReference>
<evidence type="ECO:0000259" key="3">
    <source>
        <dbReference type="Pfam" id="PF17107"/>
    </source>
</evidence>
<feature type="compositionally biased region" description="Polar residues" evidence="1">
    <location>
        <begin position="167"/>
        <end position="202"/>
    </location>
</feature>